<proteinExistence type="predicted"/>
<name>A0A914I2C7_GLORO</name>
<dbReference type="WBParaSite" id="Gr19_v10_g6861.t1">
    <property type="protein sequence ID" value="Gr19_v10_g6861.t1"/>
    <property type="gene ID" value="Gr19_v10_g6861"/>
</dbReference>
<feature type="signal peptide" evidence="2">
    <location>
        <begin position="1"/>
        <end position="21"/>
    </location>
</feature>
<feature type="region of interest" description="Disordered" evidence="1">
    <location>
        <begin position="125"/>
        <end position="254"/>
    </location>
</feature>
<evidence type="ECO:0000313" key="4">
    <source>
        <dbReference type="WBParaSite" id="Gr19_v10_g6861.t1"/>
    </source>
</evidence>
<evidence type="ECO:0000313" key="3">
    <source>
        <dbReference type="Proteomes" id="UP000887572"/>
    </source>
</evidence>
<keyword evidence="2" id="KW-0732">Signal</keyword>
<dbReference type="AlphaFoldDB" id="A0A914I2C7"/>
<evidence type="ECO:0000256" key="2">
    <source>
        <dbReference type="SAM" id="SignalP"/>
    </source>
</evidence>
<protein>
    <submittedName>
        <fullName evidence="4">Uncharacterized protein</fullName>
    </submittedName>
</protein>
<feature type="compositionally biased region" description="Polar residues" evidence="1">
    <location>
        <begin position="125"/>
        <end position="218"/>
    </location>
</feature>
<feature type="compositionally biased region" description="Basic residues" evidence="1">
    <location>
        <begin position="244"/>
        <end position="254"/>
    </location>
</feature>
<organism evidence="3 4">
    <name type="scientific">Globodera rostochiensis</name>
    <name type="common">Golden nematode worm</name>
    <name type="synonym">Heterodera rostochiensis</name>
    <dbReference type="NCBI Taxonomy" id="31243"/>
    <lineage>
        <taxon>Eukaryota</taxon>
        <taxon>Metazoa</taxon>
        <taxon>Ecdysozoa</taxon>
        <taxon>Nematoda</taxon>
        <taxon>Chromadorea</taxon>
        <taxon>Rhabditida</taxon>
        <taxon>Tylenchina</taxon>
        <taxon>Tylenchomorpha</taxon>
        <taxon>Tylenchoidea</taxon>
        <taxon>Heteroderidae</taxon>
        <taxon>Heteroderinae</taxon>
        <taxon>Globodera</taxon>
    </lineage>
</organism>
<accession>A0A914I2C7</accession>
<evidence type="ECO:0000256" key="1">
    <source>
        <dbReference type="SAM" id="MobiDB-lite"/>
    </source>
</evidence>
<dbReference type="Proteomes" id="UP000887572">
    <property type="component" value="Unplaced"/>
</dbReference>
<feature type="chain" id="PRO_5036677592" evidence="2">
    <location>
        <begin position="22"/>
        <end position="254"/>
    </location>
</feature>
<reference evidence="4" key="1">
    <citation type="submission" date="2022-11" db="UniProtKB">
        <authorList>
            <consortium name="WormBaseParasite"/>
        </authorList>
    </citation>
    <scope>IDENTIFICATION</scope>
</reference>
<sequence>MRVLLYLLALAFSCFFKYGYCVYDDFKSNEEAMDLVKKYHDGQNTEITSVKDLYDKLKEKNVFGKSITTLTRYVTKIQKEKEAIEAKKYLAGAHQNLLKRQHEVALQSMPGLHATAYLPNQSQSTAWTGASNQSSQFQGQQPNSSRFYNPTQQQQTSNFGTNQSQSTRRTNTINFSHPSSQFQGQQPNSSRFYNPTQQQQTSNFGTNQSQSTRRTNAINFEGPSRSNNADKELDLTLSLGGNSKKNKGKSKYFG</sequence>
<keyword evidence="3" id="KW-1185">Reference proteome</keyword>